<sequence length="144" mass="16148">MAPVIFETLATRLGGSAFLAGVKYLYGRLVPHRIKAKKTPRNFFEHIGPGVSKEFVVASLGPPHRQCEEIWQYNFGDALAQIEFYVDGAARSVALAITIDSPKQGFKLPTLEVPLGKLTFNEFLVCPEGHFRYRSTLRTCELLY</sequence>
<reference evidence="1 2" key="1">
    <citation type="journal article" date="2013" name="Genome Announc.">
        <title>Draft Genome of the Marine Gammaproteobacterium Halomonas titanicae.</title>
        <authorList>
            <person name="Sanchez-Porro C."/>
            <person name="de la Haba R.R."/>
            <person name="Cruz-Hernandez N."/>
            <person name="Gonzalez J.M."/>
            <person name="Reyes-Guirao C."/>
            <person name="Navarro-Sampedro L."/>
            <person name="Carballo M."/>
            <person name="Ventosa A."/>
        </authorList>
    </citation>
    <scope>NUCLEOTIDE SEQUENCE [LARGE SCALE GENOMIC DNA]</scope>
    <source>
        <strain evidence="1 2">BH1</strain>
    </source>
</reference>
<evidence type="ECO:0000313" key="2">
    <source>
        <dbReference type="Proteomes" id="UP000011651"/>
    </source>
</evidence>
<comment type="caution">
    <text evidence="1">The sequence shown here is derived from an EMBL/GenBank/DDBJ whole genome shotgun (WGS) entry which is preliminary data.</text>
</comment>
<gene>
    <name evidence="1" type="ORF">HALTITAN_0783</name>
</gene>
<accession>L9UDB1</accession>
<dbReference type="EMBL" id="AOPO01000002">
    <property type="protein sequence ID" value="ELY22218.1"/>
    <property type="molecule type" value="Genomic_DNA"/>
</dbReference>
<organism evidence="1 2">
    <name type="scientific">Vreelandella titanicae BH1</name>
    <dbReference type="NCBI Taxonomy" id="1204738"/>
    <lineage>
        <taxon>Bacteria</taxon>
        <taxon>Pseudomonadati</taxon>
        <taxon>Pseudomonadota</taxon>
        <taxon>Gammaproteobacteria</taxon>
        <taxon>Oceanospirillales</taxon>
        <taxon>Halomonadaceae</taxon>
        <taxon>Vreelandella</taxon>
    </lineage>
</organism>
<dbReference type="AlphaFoldDB" id="L9UDB1"/>
<evidence type="ECO:0000313" key="1">
    <source>
        <dbReference type="EMBL" id="ELY22218.1"/>
    </source>
</evidence>
<dbReference type="Proteomes" id="UP000011651">
    <property type="component" value="Unassembled WGS sequence"/>
</dbReference>
<proteinExistence type="predicted"/>
<protein>
    <submittedName>
        <fullName evidence="1">Uncharacterized protein</fullName>
    </submittedName>
</protein>
<name>L9UDB1_9GAMM</name>